<dbReference type="Pfam" id="PF00096">
    <property type="entry name" value="zf-C2H2"/>
    <property type="match status" value="2"/>
</dbReference>
<dbReference type="Proteomes" id="UP001652628">
    <property type="component" value="Chromosome 2L"/>
</dbReference>
<evidence type="ECO:0000256" key="10">
    <source>
        <dbReference type="PROSITE-ProRule" id="PRU00042"/>
    </source>
</evidence>
<name>A0AB40A8J9_DROSZ</name>
<protein>
    <recommendedName>
        <fullName evidence="12">C2H2-type domain-containing protein</fullName>
    </recommendedName>
</protein>
<keyword evidence="2" id="KW-0479">Metal-binding</keyword>
<evidence type="ECO:0000256" key="6">
    <source>
        <dbReference type="ARBA" id="ARBA00023015"/>
    </source>
</evidence>
<keyword evidence="7" id="KW-0238">DNA-binding</keyword>
<dbReference type="GeneID" id="108014749"/>
<feature type="compositionally biased region" description="Polar residues" evidence="11">
    <location>
        <begin position="823"/>
        <end position="838"/>
    </location>
</feature>
<evidence type="ECO:0000256" key="4">
    <source>
        <dbReference type="ARBA" id="ARBA00022771"/>
    </source>
</evidence>
<feature type="domain" description="C2H2-type" evidence="12">
    <location>
        <begin position="728"/>
        <end position="755"/>
    </location>
</feature>
<reference evidence="14" key="1">
    <citation type="submission" date="2025-08" db="UniProtKB">
        <authorList>
            <consortium name="RefSeq"/>
        </authorList>
    </citation>
    <scope>IDENTIFICATION</scope>
</reference>
<proteinExistence type="predicted"/>
<evidence type="ECO:0000256" key="5">
    <source>
        <dbReference type="ARBA" id="ARBA00022833"/>
    </source>
</evidence>
<dbReference type="PANTHER" id="PTHR16515:SF49">
    <property type="entry name" value="GASTRULA ZINC FINGER PROTEIN XLCGF49.1-LIKE-RELATED"/>
    <property type="match status" value="1"/>
</dbReference>
<evidence type="ECO:0000256" key="1">
    <source>
        <dbReference type="ARBA" id="ARBA00004123"/>
    </source>
</evidence>
<dbReference type="RefSeq" id="XP_036672991.3">
    <property type="nucleotide sequence ID" value="XM_036817096.3"/>
</dbReference>
<feature type="domain" description="C2H2-type" evidence="12">
    <location>
        <begin position="756"/>
        <end position="777"/>
    </location>
</feature>
<dbReference type="PROSITE" id="PS00028">
    <property type="entry name" value="ZINC_FINGER_C2H2_1"/>
    <property type="match status" value="5"/>
</dbReference>
<dbReference type="SUPFAM" id="SSF57667">
    <property type="entry name" value="beta-beta-alpha zinc fingers"/>
    <property type="match status" value="3"/>
</dbReference>
<dbReference type="GO" id="GO:0010468">
    <property type="term" value="P:regulation of gene expression"/>
    <property type="evidence" value="ECO:0007669"/>
    <property type="project" value="TreeGrafter"/>
</dbReference>
<organism evidence="13 14">
    <name type="scientific">Drosophila suzukii</name>
    <name type="common">Spotted-wing drosophila fruit fly</name>
    <dbReference type="NCBI Taxonomy" id="28584"/>
    <lineage>
        <taxon>Eukaryota</taxon>
        <taxon>Metazoa</taxon>
        <taxon>Ecdysozoa</taxon>
        <taxon>Arthropoda</taxon>
        <taxon>Hexapoda</taxon>
        <taxon>Insecta</taxon>
        <taxon>Pterygota</taxon>
        <taxon>Neoptera</taxon>
        <taxon>Endopterygota</taxon>
        <taxon>Diptera</taxon>
        <taxon>Brachycera</taxon>
        <taxon>Muscomorpha</taxon>
        <taxon>Ephydroidea</taxon>
        <taxon>Drosophilidae</taxon>
        <taxon>Drosophila</taxon>
        <taxon>Sophophora</taxon>
    </lineage>
</organism>
<keyword evidence="13" id="KW-1185">Reference proteome</keyword>
<dbReference type="Gene3D" id="3.30.160.60">
    <property type="entry name" value="Classic Zinc Finger"/>
    <property type="match status" value="3"/>
</dbReference>
<evidence type="ECO:0000259" key="12">
    <source>
        <dbReference type="PROSITE" id="PS50157"/>
    </source>
</evidence>
<dbReference type="PROSITE" id="PS50157">
    <property type="entry name" value="ZINC_FINGER_C2H2_2"/>
    <property type="match status" value="4"/>
</dbReference>
<dbReference type="InterPro" id="IPR050331">
    <property type="entry name" value="Zinc_finger"/>
</dbReference>
<comment type="subcellular location">
    <subcellularLocation>
        <location evidence="1">Nucleus</location>
    </subcellularLocation>
</comment>
<evidence type="ECO:0000256" key="11">
    <source>
        <dbReference type="SAM" id="MobiDB-lite"/>
    </source>
</evidence>
<dbReference type="InterPro" id="IPR036236">
    <property type="entry name" value="Znf_C2H2_sf"/>
</dbReference>
<keyword evidence="5" id="KW-0862">Zinc</keyword>
<evidence type="ECO:0000256" key="9">
    <source>
        <dbReference type="ARBA" id="ARBA00023242"/>
    </source>
</evidence>
<dbReference type="PANTHER" id="PTHR16515">
    <property type="entry name" value="PR DOMAIN ZINC FINGER PROTEIN"/>
    <property type="match status" value="1"/>
</dbReference>
<evidence type="ECO:0000256" key="2">
    <source>
        <dbReference type="ARBA" id="ARBA00022723"/>
    </source>
</evidence>
<keyword evidence="6" id="KW-0805">Transcription regulation</keyword>
<evidence type="ECO:0000313" key="14">
    <source>
        <dbReference type="RefSeq" id="XP_036672991.3"/>
    </source>
</evidence>
<keyword evidence="8" id="KW-0804">Transcription</keyword>
<gene>
    <name evidence="14" type="primary">LOC108014749</name>
</gene>
<dbReference type="SMART" id="SM00355">
    <property type="entry name" value="ZnF_C2H2"/>
    <property type="match status" value="9"/>
</dbReference>
<feature type="domain" description="C2H2-type" evidence="12">
    <location>
        <begin position="700"/>
        <end position="727"/>
    </location>
</feature>
<keyword evidence="4 10" id="KW-0863">Zinc-finger</keyword>
<sequence length="838" mass="94726">MHVDLALVKREMDIEDARVKLEPQDDLPDGDVEVLSACDTLKILEKSSQMLTVPSRNRLGSEDERTLISSLGLDQQQLLAVSSEDQPTPKECNICQYVFESHLDFSGHRVNHEMNRHFCRLGCGIWLDTLEQILEHEYRQHSPPGHVYCCRVCDFLARDADCLASHMQRHIYVYRYVCAICRRHFESNQSLSLHRKHGQFLCGRVQYMQGLSSKPELVAVITPVSAETLCDVQIKEEPLNAEDGEQMHFEDNPPISVKLEPQDEEMPDVIIKEEEECSSNKGTIWPTIPTPLRNKLRLPALSSGKVPVDLKTAKWNGLPNSNVASLNKTSHQAVNNILKIPTNPNHITVPQKKPPIAANILKVLPSNCMVIKLPPNTKIFKMPIQAPTASKESHTVSLSDKEMLNGVIKIPQAISISKVKSVDNTATISNPTTIKTVLPAQTHSRSSCFLVDAFNKSESRPESMKIITEFRNQIRSIEKSLPLPGTVLQSSKISNDLPLLPPLVGPDAPKPVELTLNPLCFIVAKELQIQYPLYRFMWTCPHCQRFFEKHCAFRMHLTSKHDLTQEKLNSLKVILMPYKILSLDSSDSEPKIAHVPLPTILETKPQVPEPTPNQDKTVNLPFQQNDAAALKDKTPALSNLTLNKDSTSPMKNPDKSNGPKKSKKNQGKSAQFQCTDCSKVFTTFGALRIHKTIHTGELPHKCSYCDKRFRTPGQVRVHHRRHTGEKPFKCKVCSLDFTHRETLISHLSRHIGMKRYKCYGCDKYFVVVSGLRAHRRLRPDTCGKVKFTARAHGPRVRVIRGEVIFEHHPEHNGYLRSEDPLNILSQRDQTDSNPPETM</sequence>
<dbReference type="GO" id="GO:0005634">
    <property type="term" value="C:nucleus"/>
    <property type="evidence" value="ECO:0007669"/>
    <property type="project" value="UniProtKB-SubCell"/>
</dbReference>
<feature type="domain" description="C2H2-type" evidence="12">
    <location>
        <begin position="672"/>
        <end position="699"/>
    </location>
</feature>
<feature type="region of interest" description="Disordered" evidence="11">
    <location>
        <begin position="815"/>
        <end position="838"/>
    </location>
</feature>
<feature type="compositionally biased region" description="Polar residues" evidence="11">
    <location>
        <begin position="636"/>
        <end position="650"/>
    </location>
</feature>
<evidence type="ECO:0000256" key="8">
    <source>
        <dbReference type="ARBA" id="ARBA00023163"/>
    </source>
</evidence>
<keyword evidence="3" id="KW-0677">Repeat</keyword>
<feature type="region of interest" description="Disordered" evidence="11">
    <location>
        <begin position="597"/>
        <end position="619"/>
    </location>
</feature>
<dbReference type="AlphaFoldDB" id="A0AB40A8J9"/>
<evidence type="ECO:0000256" key="7">
    <source>
        <dbReference type="ARBA" id="ARBA00023125"/>
    </source>
</evidence>
<keyword evidence="9" id="KW-0539">Nucleus</keyword>
<accession>A0AB40A8J9</accession>
<evidence type="ECO:0000313" key="13">
    <source>
        <dbReference type="Proteomes" id="UP001652628"/>
    </source>
</evidence>
<evidence type="ECO:0000256" key="3">
    <source>
        <dbReference type="ARBA" id="ARBA00022737"/>
    </source>
</evidence>
<dbReference type="InterPro" id="IPR013087">
    <property type="entry name" value="Znf_C2H2_type"/>
</dbReference>
<feature type="region of interest" description="Disordered" evidence="11">
    <location>
        <begin position="633"/>
        <end position="668"/>
    </location>
</feature>
<dbReference type="GO" id="GO:0008270">
    <property type="term" value="F:zinc ion binding"/>
    <property type="evidence" value="ECO:0007669"/>
    <property type="project" value="UniProtKB-KW"/>
</dbReference>